<dbReference type="InterPro" id="IPR023214">
    <property type="entry name" value="HAD_sf"/>
</dbReference>
<evidence type="ECO:0000256" key="4">
    <source>
        <dbReference type="ARBA" id="ARBA00022842"/>
    </source>
</evidence>
<comment type="subunit">
    <text evidence="6">Monomer.</text>
</comment>
<keyword evidence="2 6" id="KW-0479">Metal-binding</keyword>
<comment type="subcellular location">
    <subcellularLocation>
        <location evidence="6">Cytoplasm</location>
    </subcellularLocation>
    <subcellularLocation>
        <location evidence="6">Nucleus</location>
    </subcellularLocation>
</comment>
<comment type="catalytic activity">
    <reaction evidence="6">
        <text>5-methylsulfanyl-2,3-dioxopentyl phosphate + H2O = 1,2-dihydroxy-5-(methylsulfanyl)pent-1-en-3-one + phosphate</text>
        <dbReference type="Rhea" id="RHEA:21700"/>
        <dbReference type="ChEBI" id="CHEBI:15377"/>
        <dbReference type="ChEBI" id="CHEBI:43474"/>
        <dbReference type="ChEBI" id="CHEBI:49252"/>
        <dbReference type="ChEBI" id="CHEBI:58828"/>
        <dbReference type="EC" id="3.1.3.77"/>
    </reaction>
</comment>
<dbReference type="Gene3D" id="1.10.720.60">
    <property type="match status" value="1"/>
</dbReference>
<dbReference type="HAMAP" id="MF_01681">
    <property type="entry name" value="Salvage_MtnC"/>
    <property type="match status" value="1"/>
</dbReference>
<feature type="region of interest" description="Disordered" evidence="7">
    <location>
        <begin position="265"/>
        <end position="311"/>
    </location>
</feature>
<dbReference type="InterPro" id="IPR036412">
    <property type="entry name" value="HAD-like_sf"/>
</dbReference>
<keyword evidence="1 6" id="KW-0028">Amino-acid biosynthesis</keyword>
<dbReference type="CDD" id="cd01629">
    <property type="entry name" value="HAD_EP"/>
    <property type="match status" value="1"/>
</dbReference>
<dbReference type="GO" id="GO:0005737">
    <property type="term" value="C:cytoplasm"/>
    <property type="evidence" value="ECO:0007669"/>
    <property type="project" value="UniProtKB-SubCell"/>
</dbReference>
<feature type="compositionally biased region" description="Acidic residues" evidence="7">
    <location>
        <begin position="278"/>
        <end position="311"/>
    </location>
</feature>
<dbReference type="GO" id="GO:0043874">
    <property type="term" value="F:acireductone synthase activity"/>
    <property type="evidence" value="ECO:0007669"/>
    <property type="project" value="UniProtKB-EC"/>
</dbReference>
<dbReference type="InterPro" id="IPR023943">
    <property type="entry name" value="Enolase-ppase_E1"/>
</dbReference>
<accession>A0A6J8AJ00</accession>
<dbReference type="Proteomes" id="UP000507470">
    <property type="component" value="Unassembled WGS sequence"/>
</dbReference>
<feature type="binding site" evidence="6">
    <location>
        <position position="26"/>
    </location>
    <ligand>
        <name>Mg(2+)</name>
        <dbReference type="ChEBI" id="CHEBI:18420"/>
    </ligand>
</feature>
<organism evidence="8 9">
    <name type="scientific">Mytilus coruscus</name>
    <name type="common">Sea mussel</name>
    <dbReference type="NCBI Taxonomy" id="42192"/>
    <lineage>
        <taxon>Eukaryota</taxon>
        <taxon>Metazoa</taxon>
        <taxon>Spiralia</taxon>
        <taxon>Lophotrochozoa</taxon>
        <taxon>Mollusca</taxon>
        <taxon>Bivalvia</taxon>
        <taxon>Autobranchia</taxon>
        <taxon>Pteriomorphia</taxon>
        <taxon>Mytilida</taxon>
        <taxon>Mytiloidea</taxon>
        <taxon>Mytilidae</taxon>
        <taxon>Mytilinae</taxon>
        <taxon>Mytilus</taxon>
    </lineage>
</organism>
<name>A0A6J8AJ00_MYTCO</name>
<comment type="cofactor">
    <cofactor evidence="6">
        <name>Mg(2+)</name>
        <dbReference type="ChEBI" id="CHEBI:18420"/>
    </cofactor>
    <text evidence="6">Binds 1 Mg(2+) ion per subunit.</text>
</comment>
<evidence type="ECO:0000313" key="9">
    <source>
        <dbReference type="Proteomes" id="UP000507470"/>
    </source>
</evidence>
<evidence type="ECO:0000256" key="2">
    <source>
        <dbReference type="ARBA" id="ARBA00022723"/>
    </source>
</evidence>
<dbReference type="UniPathway" id="UPA00904">
    <property type="reaction ID" value="UER00876"/>
</dbReference>
<dbReference type="PANTHER" id="PTHR20371:SF1">
    <property type="entry name" value="ENOLASE-PHOSPHATASE E1"/>
    <property type="match status" value="1"/>
</dbReference>
<keyword evidence="9" id="KW-1185">Reference proteome</keyword>
<feature type="binding site" evidence="6">
    <location>
        <position position="218"/>
    </location>
    <ligand>
        <name>Mg(2+)</name>
        <dbReference type="ChEBI" id="CHEBI:18420"/>
    </ligand>
</feature>
<dbReference type="AlphaFoldDB" id="A0A6J8AJ00"/>
<protein>
    <recommendedName>
        <fullName evidence="6">Enolase-phosphatase E1</fullName>
        <ecNumber evidence="6">3.1.3.77</ecNumber>
    </recommendedName>
    <alternativeName>
        <fullName evidence="6">2,3-diketo-5-methylthio-1-phosphopentane phosphatase</fullName>
    </alternativeName>
</protein>
<keyword evidence="4 6" id="KW-0460">Magnesium</keyword>
<dbReference type="GO" id="GO:0005634">
    <property type="term" value="C:nucleus"/>
    <property type="evidence" value="ECO:0007669"/>
    <property type="project" value="UniProtKB-SubCell"/>
</dbReference>
<evidence type="ECO:0000256" key="7">
    <source>
        <dbReference type="SAM" id="MobiDB-lite"/>
    </source>
</evidence>
<dbReference type="SFLD" id="SFLDF00044">
    <property type="entry name" value="enolase-phosphatase"/>
    <property type="match status" value="1"/>
</dbReference>
<proteinExistence type="inferred from homology"/>
<dbReference type="SFLD" id="SFLDG01133">
    <property type="entry name" value="C1.5.4:_Enolase-phosphatase_Li"/>
    <property type="match status" value="1"/>
</dbReference>
<dbReference type="GO" id="GO:0019509">
    <property type="term" value="P:L-methionine salvage from methylthioadenosine"/>
    <property type="evidence" value="ECO:0007669"/>
    <property type="project" value="UniProtKB-UniRule"/>
</dbReference>
<dbReference type="SFLD" id="SFLDS00003">
    <property type="entry name" value="Haloacid_Dehalogenase"/>
    <property type="match status" value="1"/>
</dbReference>
<comment type="pathway">
    <text evidence="6">Amino-acid biosynthesis; L-methionine biosynthesis via salvage pathway; L-methionine from S-methyl-5-thio-alpha-D-ribose 1-phosphate: step 4/6.</text>
</comment>
<dbReference type="Pfam" id="PF00702">
    <property type="entry name" value="Hydrolase"/>
    <property type="match status" value="1"/>
</dbReference>
<feature type="binding site" evidence="6">
    <location>
        <position position="24"/>
    </location>
    <ligand>
        <name>Mg(2+)</name>
        <dbReference type="ChEBI" id="CHEBI:18420"/>
    </ligand>
</feature>
<dbReference type="Gene3D" id="3.40.50.1000">
    <property type="entry name" value="HAD superfamily/HAD-like"/>
    <property type="match status" value="1"/>
</dbReference>
<dbReference type="NCBIfam" id="TIGR01549">
    <property type="entry name" value="HAD-SF-IA-v1"/>
    <property type="match status" value="1"/>
</dbReference>
<feature type="binding site" evidence="6">
    <location>
        <position position="193"/>
    </location>
    <ligand>
        <name>substrate</name>
    </ligand>
</feature>
<evidence type="ECO:0000313" key="8">
    <source>
        <dbReference type="EMBL" id="CAC5368092.1"/>
    </source>
</evidence>
<dbReference type="HAMAP" id="MF_03117">
    <property type="entry name" value="Salvage_MtnC_euk"/>
    <property type="match status" value="1"/>
</dbReference>
<sequence>MESLKRTAEEADSLLEGVKALIVDIEGTTTPIDFVKETLFPYVSENIEEYLTKNYDEEETKKDIQALRELAAKDKEEKCEGVVEIPASDGSKEDIVKAVVANVKWQMDKDRKSTALKALQGHIWREGYEQEKLKAELFEDVGPNLQQIVEIGIAVYVFSSGSVESQKLLFANTDDGNLLELFTGFYDTTTGSKTDKTSYTKIAEDIDAQPEEILFLTDSPDEAAAAVKAGLRSAIVVREGNAELSNEVFQNYLVIESFNELFGDDDEEDFKRIAGDNGEIDDDEDGEEDDLEGEDDDEEDVPEDDDEEDDA</sequence>
<dbReference type="GO" id="GO:0000287">
    <property type="term" value="F:magnesium ion binding"/>
    <property type="evidence" value="ECO:0007669"/>
    <property type="project" value="UniProtKB-UniRule"/>
</dbReference>
<dbReference type="PANTHER" id="PTHR20371">
    <property type="entry name" value="ENOLASE-PHOSPHATASE E1"/>
    <property type="match status" value="1"/>
</dbReference>
<evidence type="ECO:0000256" key="5">
    <source>
        <dbReference type="ARBA" id="ARBA00023167"/>
    </source>
</evidence>
<dbReference type="EMBL" id="CACVKT020001442">
    <property type="protein sequence ID" value="CAC5368092.1"/>
    <property type="molecule type" value="Genomic_DNA"/>
</dbReference>
<comment type="function">
    <text evidence="6">Bifunctional enzyme that catalyzes the enolization of 2,3-diketo-5-methylthiopentyl-1-phosphate (DK-MTP-1-P) into the intermediate 2-hydroxy-3-keto-5-methylthiopentenyl-1-phosphate (HK-MTPenyl-1-P), which is then dephosphorylated to form the acireductone 1,2-dihydroxy-3-keto-5-methylthiopentene (DHK-MTPene).</text>
</comment>
<dbReference type="InterPro" id="IPR027511">
    <property type="entry name" value="ENOPH1_eukaryotes"/>
</dbReference>
<reference evidence="8 9" key="1">
    <citation type="submission" date="2020-06" db="EMBL/GenBank/DDBJ databases">
        <authorList>
            <person name="Li R."/>
            <person name="Bekaert M."/>
        </authorList>
    </citation>
    <scope>NUCLEOTIDE SEQUENCE [LARGE SCALE GENOMIC DNA]</scope>
    <source>
        <strain evidence="9">wild</strain>
    </source>
</reference>
<dbReference type="SUPFAM" id="SSF56784">
    <property type="entry name" value="HAD-like"/>
    <property type="match status" value="1"/>
</dbReference>
<keyword evidence="5 6" id="KW-0486">Methionine biosynthesis</keyword>
<keyword evidence="6" id="KW-0963">Cytoplasm</keyword>
<dbReference type="NCBIfam" id="TIGR01691">
    <property type="entry name" value="enolase-ppase"/>
    <property type="match status" value="1"/>
</dbReference>
<dbReference type="SFLD" id="SFLDG01129">
    <property type="entry name" value="C1.5:_HAD__Beta-PGM__Phosphata"/>
    <property type="match status" value="1"/>
</dbReference>
<dbReference type="InterPro" id="IPR006439">
    <property type="entry name" value="HAD-SF_hydro_IA"/>
</dbReference>
<evidence type="ECO:0000256" key="1">
    <source>
        <dbReference type="ARBA" id="ARBA00022605"/>
    </source>
</evidence>
<gene>
    <name evidence="8" type="ORF">MCOR_7757</name>
</gene>
<dbReference type="OrthoDB" id="272500at2759"/>
<keyword evidence="6" id="KW-0539">Nucleus</keyword>
<evidence type="ECO:0000256" key="6">
    <source>
        <dbReference type="HAMAP-Rule" id="MF_03117"/>
    </source>
</evidence>
<comment type="pathway">
    <text evidence="6">Amino-acid biosynthesis; L-methionine biosynthesis via salvage pathway; L-methionine from S-methyl-5-thio-alpha-D-ribose 1-phosphate: step 3/6.</text>
</comment>
<comment type="similarity">
    <text evidence="6">Belongs to the HAD-like hydrolase superfamily. MasA/MtnC family.</text>
</comment>
<dbReference type="EC" id="3.1.3.77" evidence="6"/>
<feature type="binding site" evidence="6">
    <location>
        <begin position="159"/>
        <end position="160"/>
    </location>
    <ligand>
        <name>substrate</name>
    </ligand>
</feature>
<keyword evidence="3 6" id="KW-0378">Hydrolase</keyword>
<evidence type="ECO:0000256" key="3">
    <source>
        <dbReference type="ARBA" id="ARBA00022801"/>
    </source>
</evidence>